<organism evidence="15 16">
    <name type="scientific">Seal parapoxvirus</name>
    <dbReference type="NCBI Taxonomy" id="187984"/>
    <lineage>
        <taxon>Viruses</taxon>
        <taxon>Varidnaviria</taxon>
        <taxon>Bamfordvirae</taxon>
        <taxon>Nucleocytoviricota</taxon>
        <taxon>Pokkesviricetes</taxon>
        <taxon>Chitovirales</taxon>
        <taxon>Poxviridae</taxon>
        <taxon>Chordopoxvirinae</taxon>
        <taxon>Parapoxvirus</taxon>
        <taxon>Parapoxvirus sealpox</taxon>
        <taxon>Grey sealpox virus</taxon>
    </lineage>
</organism>
<dbReference type="GO" id="GO:0004721">
    <property type="term" value="F:phosphoprotein phosphatase activity"/>
    <property type="evidence" value="ECO:0007669"/>
    <property type="project" value="UniProtKB-KW"/>
</dbReference>
<keyword evidence="16" id="KW-1185">Reference proteome</keyword>
<comment type="subunit">
    <text evidence="2">Homodimer.</text>
</comment>
<dbReference type="InterPro" id="IPR020422">
    <property type="entry name" value="TYR_PHOSPHATASE_DUAL_dom"/>
</dbReference>
<evidence type="ECO:0000259" key="13">
    <source>
        <dbReference type="PROSITE" id="PS50054"/>
    </source>
</evidence>
<keyword evidence="9" id="KW-1035">Host cytoplasm</keyword>
<keyword evidence="10" id="KW-0922">Interferon antiviral system evasion</keyword>
<protein>
    <submittedName>
        <fullName evidence="15">Protein phosphatase-like protein</fullName>
    </submittedName>
</protein>
<keyword evidence="7" id="KW-0904">Protein phosphatase</keyword>
<evidence type="ECO:0000256" key="3">
    <source>
        <dbReference type="ARBA" id="ARBA00022581"/>
    </source>
</evidence>
<feature type="domain" description="Tyrosine-protein phosphatase" evidence="13">
    <location>
        <begin position="27"/>
        <end position="179"/>
    </location>
</feature>
<keyword evidence="11" id="KW-0899">Viral immunoevasion</keyword>
<evidence type="ECO:0000256" key="10">
    <source>
        <dbReference type="ARBA" id="ARBA00023258"/>
    </source>
</evidence>
<dbReference type="InterPro" id="IPR029021">
    <property type="entry name" value="Prot-tyrosine_phosphatase-like"/>
</dbReference>
<dbReference type="OrthoDB" id="12612at10239"/>
<evidence type="ECO:0000256" key="4">
    <source>
        <dbReference type="ARBA" id="ARBA00022632"/>
    </source>
</evidence>
<dbReference type="PROSITE" id="PS00383">
    <property type="entry name" value="TYR_PHOSPHATASE_1"/>
    <property type="match status" value="1"/>
</dbReference>
<comment type="catalytic activity">
    <reaction evidence="12">
        <text>O-phospho-L-seryl-[protein] + H2O = L-seryl-[protein] + phosphate</text>
        <dbReference type="Rhea" id="RHEA:20629"/>
        <dbReference type="Rhea" id="RHEA-COMP:9863"/>
        <dbReference type="Rhea" id="RHEA-COMP:11604"/>
        <dbReference type="ChEBI" id="CHEBI:15377"/>
        <dbReference type="ChEBI" id="CHEBI:29999"/>
        <dbReference type="ChEBI" id="CHEBI:43474"/>
        <dbReference type="ChEBI" id="CHEBI:83421"/>
    </reaction>
</comment>
<evidence type="ECO:0000256" key="2">
    <source>
        <dbReference type="ARBA" id="ARBA00011738"/>
    </source>
</evidence>
<dbReference type="InterPro" id="IPR003595">
    <property type="entry name" value="Tyr_Pase_cat"/>
</dbReference>
<proteinExistence type="predicted"/>
<dbReference type="CDD" id="cd14498">
    <property type="entry name" value="DSP"/>
    <property type="match status" value="1"/>
</dbReference>
<dbReference type="SMART" id="SM00195">
    <property type="entry name" value="DSPc"/>
    <property type="match status" value="1"/>
</dbReference>
<evidence type="ECO:0000256" key="6">
    <source>
        <dbReference type="ARBA" id="ARBA00022830"/>
    </source>
</evidence>
<keyword evidence="5" id="KW-0378">Hydrolase</keyword>
<dbReference type="GO" id="GO:0039502">
    <property type="term" value="P:symbiont-mediated suppression of host type I interferon-mediated signaling pathway"/>
    <property type="evidence" value="ECO:0007669"/>
    <property type="project" value="UniProtKB-KW"/>
</dbReference>
<gene>
    <name evidence="15" type="ORF">SePPVgORF047</name>
</gene>
<keyword evidence="6" id="KW-1114">Inhibition of host interferon signaling pathway by virus</keyword>
<dbReference type="EMBL" id="KY382358">
    <property type="protein sequence ID" value="ASC55583.1"/>
    <property type="molecule type" value="Genomic_DNA"/>
</dbReference>
<dbReference type="SUPFAM" id="SSF52799">
    <property type="entry name" value="(Phosphotyrosine protein) phosphatases II"/>
    <property type="match status" value="1"/>
</dbReference>
<evidence type="ECO:0000256" key="7">
    <source>
        <dbReference type="ARBA" id="ARBA00022912"/>
    </source>
</evidence>
<dbReference type="PANTHER" id="PTHR10159:SF519">
    <property type="entry name" value="DUAL SPECIFICITY PROTEIN PHOSPHATASE MPK3"/>
    <property type="match status" value="1"/>
</dbReference>
<feature type="domain" description="Tyrosine specific protein phosphatases" evidence="14">
    <location>
        <begin position="92"/>
        <end position="169"/>
    </location>
</feature>
<evidence type="ECO:0000256" key="5">
    <source>
        <dbReference type="ARBA" id="ARBA00022801"/>
    </source>
</evidence>
<evidence type="ECO:0000259" key="14">
    <source>
        <dbReference type="PROSITE" id="PS50056"/>
    </source>
</evidence>
<dbReference type="Proteomes" id="UP000202998">
    <property type="component" value="Segment"/>
</dbReference>
<keyword evidence="3" id="KW-0945">Host-virus interaction</keyword>
<dbReference type="GO" id="GO:0039563">
    <property type="term" value="P:symbiont-mediated suppression of host JAK-STAT cascade via inhibition of STAT1 activity"/>
    <property type="evidence" value="ECO:0007669"/>
    <property type="project" value="UniProtKB-KW"/>
</dbReference>
<dbReference type="SMART" id="SM00404">
    <property type="entry name" value="PTPc_motif"/>
    <property type="match status" value="1"/>
</dbReference>
<evidence type="ECO:0000256" key="11">
    <source>
        <dbReference type="ARBA" id="ARBA00023280"/>
    </source>
</evidence>
<sequence>MDDKNEWYAKLLLRCTRSSLPPVMPFSMTRLTEHVYLGSADDAYSVMQGESGLNIKCLINMTTSKYQAPKGITVYHVPLKDDSVTDISPIIPPLMKLLDRLEAEKKPTLIHCVAGINRSGAAAMAYVMHKRATEHPRMTPAERFVFFLKTYYMLRDLRGAFLENQNFRYQLIKMFVVES</sequence>
<evidence type="ECO:0000313" key="16">
    <source>
        <dbReference type="Proteomes" id="UP000202998"/>
    </source>
</evidence>
<comment type="subcellular location">
    <subcellularLocation>
        <location evidence="1">Host cytoplasm</location>
    </subcellularLocation>
</comment>
<dbReference type="InterPro" id="IPR000387">
    <property type="entry name" value="Tyr_Pase_dom"/>
</dbReference>
<evidence type="ECO:0000256" key="1">
    <source>
        <dbReference type="ARBA" id="ARBA00004192"/>
    </source>
</evidence>
<keyword evidence="4" id="KW-1090">Inhibition of host innate immune response by virus</keyword>
<dbReference type="PROSITE" id="PS50056">
    <property type="entry name" value="TYR_PHOSPHATASE_2"/>
    <property type="match status" value="1"/>
</dbReference>
<dbReference type="InterPro" id="IPR016130">
    <property type="entry name" value="Tyr_Pase_AS"/>
</dbReference>
<dbReference type="GO" id="GO:0030430">
    <property type="term" value="C:host cell cytoplasm"/>
    <property type="evidence" value="ECO:0007669"/>
    <property type="project" value="UniProtKB-SubCell"/>
</dbReference>
<dbReference type="Pfam" id="PF00782">
    <property type="entry name" value="DSPc"/>
    <property type="match status" value="1"/>
</dbReference>
<name>A0A1Z3GCU7_9POXV</name>
<accession>A0A1Z3GCU7</accession>
<evidence type="ECO:0000256" key="9">
    <source>
        <dbReference type="ARBA" id="ARBA00023200"/>
    </source>
</evidence>
<dbReference type="GO" id="GO:0052170">
    <property type="term" value="P:symbiont-mediated suppression of host innate immune response"/>
    <property type="evidence" value="ECO:0007669"/>
    <property type="project" value="UniProtKB-KW"/>
</dbReference>
<reference evidence="15 16" key="1">
    <citation type="journal article" date="2017" name="Sci. Rep.">
        <title>Recovery of the first full-length genome sequence of a parapoxvirus directly from a clinical sample.</title>
        <authorList>
            <person name="Gunther T."/>
            <person name="Haas L."/>
            <person name="Alawi M."/>
            <person name="Wohlsein P."/>
            <person name="Marks J."/>
            <person name="Grundhoff A."/>
            <person name="Becher P."/>
            <person name="Fischer N."/>
        </authorList>
    </citation>
    <scope>NUCLEOTIDE SEQUENCE [LARGE SCALE GENOMIC DNA]</scope>
    <source>
        <strain evidence="15">AFK76s1</strain>
    </source>
</reference>
<evidence type="ECO:0000313" key="15">
    <source>
        <dbReference type="EMBL" id="ASC55583.1"/>
    </source>
</evidence>
<dbReference type="PANTHER" id="PTHR10159">
    <property type="entry name" value="DUAL SPECIFICITY PROTEIN PHOSPHATASE"/>
    <property type="match status" value="1"/>
</dbReference>
<dbReference type="Gene3D" id="3.90.190.10">
    <property type="entry name" value="Protein tyrosine phosphatase superfamily"/>
    <property type="match status" value="1"/>
</dbReference>
<evidence type="ECO:0000256" key="8">
    <source>
        <dbReference type="ARBA" id="ARBA00022961"/>
    </source>
</evidence>
<keyword evidence="8" id="KW-1105">Inhibition of host STAT1 by virus</keyword>
<dbReference type="InterPro" id="IPR000340">
    <property type="entry name" value="Dual-sp_phosphatase_cat-dom"/>
</dbReference>
<dbReference type="PROSITE" id="PS50054">
    <property type="entry name" value="TYR_PHOSPHATASE_DUAL"/>
    <property type="match status" value="1"/>
</dbReference>
<evidence type="ECO:0000256" key="12">
    <source>
        <dbReference type="ARBA" id="ARBA00047339"/>
    </source>
</evidence>